<dbReference type="RefSeq" id="WP_132879927.1">
    <property type="nucleotide sequence ID" value="NZ_SLXQ01000015.1"/>
</dbReference>
<sequence length="210" mass="23660">MTNRSRDDEHRKRLRPFRRHHAVYRQLYTTIVTSQDNGTTRYTVEYDAARDDGHIVLYADEYQLATAEPPASFPVPGGVIDVNVSLYGVTRVHLLGDDGHQRRLTPVAGTLEDLRWRLHRQRPGLSALLAWLAITALLANLVLSVPQAIELLTTVPRIRDIVGGTFTSPVQLPGWLTVIVTLTGALAAVERLLMLRRNRVLDIETLWTNL</sequence>
<dbReference type="EMBL" id="SLXQ01000015">
    <property type="protein sequence ID" value="TCP45811.1"/>
    <property type="molecule type" value="Genomic_DNA"/>
</dbReference>
<feature type="transmembrane region" description="Helical" evidence="1">
    <location>
        <begin position="169"/>
        <end position="189"/>
    </location>
</feature>
<gene>
    <name evidence="2" type="ORF">EV191_11591</name>
</gene>
<comment type="caution">
    <text evidence="2">The sequence shown here is derived from an EMBL/GenBank/DDBJ whole genome shotgun (WGS) entry which is preliminary data.</text>
</comment>
<proteinExistence type="predicted"/>
<keyword evidence="1" id="KW-1133">Transmembrane helix</keyword>
<evidence type="ECO:0000313" key="2">
    <source>
        <dbReference type="EMBL" id="TCP45811.1"/>
    </source>
</evidence>
<keyword evidence="1" id="KW-0472">Membrane</keyword>
<keyword evidence="1" id="KW-0812">Transmembrane</keyword>
<organism evidence="2 3">
    <name type="scientific">Tamaricihabitans halophyticus</name>
    <dbReference type="NCBI Taxonomy" id="1262583"/>
    <lineage>
        <taxon>Bacteria</taxon>
        <taxon>Bacillati</taxon>
        <taxon>Actinomycetota</taxon>
        <taxon>Actinomycetes</taxon>
        <taxon>Pseudonocardiales</taxon>
        <taxon>Pseudonocardiaceae</taxon>
        <taxon>Tamaricihabitans</taxon>
    </lineage>
</organism>
<reference evidence="2 3" key="1">
    <citation type="submission" date="2019-03" db="EMBL/GenBank/DDBJ databases">
        <title>Genomic Encyclopedia of Type Strains, Phase IV (KMG-IV): sequencing the most valuable type-strain genomes for metagenomic binning, comparative biology and taxonomic classification.</title>
        <authorList>
            <person name="Goeker M."/>
        </authorList>
    </citation>
    <scope>NUCLEOTIDE SEQUENCE [LARGE SCALE GENOMIC DNA]</scope>
    <source>
        <strain evidence="2 3">DSM 45765</strain>
    </source>
</reference>
<evidence type="ECO:0000313" key="3">
    <source>
        <dbReference type="Proteomes" id="UP000294911"/>
    </source>
</evidence>
<keyword evidence="3" id="KW-1185">Reference proteome</keyword>
<evidence type="ECO:0000256" key="1">
    <source>
        <dbReference type="SAM" id="Phobius"/>
    </source>
</evidence>
<name>A0A4R2QFH6_9PSEU</name>
<dbReference type="OrthoDB" id="2716688at2"/>
<feature type="transmembrane region" description="Helical" evidence="1">
    <location>
        <begin position="125"/>
        <end position="149"/>
    </location>
</feature>
<dbReference type="AlphaFoldDB" id="A0A4R2QFH6"/>
<accession>A0A4R2QFH6</accession>
<protein>
    <submittedName>
        <fullName evidence="2">Uncharacterized protein</fullName>
    </submittedName>
</protein>
<dbReference type="Proteomes" id="UP000294911">
    <property type="component" value="Unassembled WGS sequence"/>
</dbReference>